<name>A0AAN9NK95_PHACN</name>
<protein>
    <recommendedName>
        <fullName evidence="3">Pentatricopeptide repeat-containing protein</fullName>
    </recommendedName>
</protein>
<dbReference type="Proteomes" id="UP001374584">
    <property type="component" value="Unassembled WGS sequence"/>
</dbReference>
<dbReference type="AlphaFoldDB" id="A0AAN9NK95"/>
<gene>
    <name evidence="1" type="ORF">VNO80_07766</name>
</gene>
<keyword evidence="2" id="KW-1185">Reference proteome</keyword>
<sequence>MGFSMVLYWRIFVFGCQETFSFYIKIVLNHGLFLNGKLEEAYRYYAEMQEKGFLPGPKIEEMLQAWVSGEQGKEDQETDLEPNQLENNSLKNIVKDIPSKFDMEKNFLHQPKTKRVDGMRVHSQTSISLS</sequence>
<evidence type="ECO:0008006" key="3">
    <source>
        <dbReference type="Google" id="ProtNLM"/>
    </source>
</evidence>
<dbReference type="InterPro" id="IPR002885">
    <property type="entry name" value="PPR_rpt"/>
</dbReference>
<proteinExistence type="predicted"/>
<evidence type="ECO:0000313" key="1">
    <source>
        <dbReference type="EMBL" id="KAK7374337.1"/>
    </source>
</evidence>
<evidence type="ECO:0000313" key="2">
    <source>
        <dbReference type="Proteomes" id="UP001374584"/>
    </source>
</evidence>
<accession>A0AAN9NK95</accession>
<reference evidence="1 2" key="1">
    <citation type="submission" date="2024-01" db="EMBL/GenBank/DDBJ databases">
        <title>The genomes of 5 underutilized Papilionoideae crops provide insights into root nodulation and disease resistanc.</title>
        <authorList>
            <person name="Jiang F."/>
        </authorList>
    </citation>
    <scope>NUCLEOTIDE SEQUENCE [LARGE SCALE GENOMIC DNA]</scope>
    <source>
        <strain evidence="1">JINMINGXINNONG_FW02</strain>
        <tissue evidence="1">Leaves</tissue>
    </source>
</reference>
<comment type="caution">
    <text evidence="1">The sequence shown here is derived from an EMBL/GenBank/DDBJ whole genome shotgun (WGS) entry which is preliminary data.</text>
</comment>
<dbReference type="NCBIfam" id="TIGR00756">
    <property type="entry name" value="PPR"/>
    <property type="match status" value="1"/>
</dbReference>
<organism evidence="1 2">
    <name type="scientific">Phaseolus coccineus</name>
    <name type="common">Scarlet runner bean</name>
    <name type="synonym">Phaseolus multiflorus</name>
    <dbReference type="NCBI Taxonomy" id="3886"/>
    <lineage>
        <taxon>Eukaryota</taxon>
        <taxon>Viridiplantae</taxon>
        <taxon>Streptophyta</taxon>
        <taxon>Embryophyta</taxon>
        <taxon>Tracheophyta</taxon>
        <taxon>Spermatophyta</taxon>
        <taxon>Magnoliopsida</taxon>
        <taxon>eudicotyledons</taxon>
        <taxon>Gunneridae</taxon>
        <taxon>Pentapetalae</taxon>
        <taxon>rosids</taxon>
        <taxon>fabids</taxon>
        <taxon>Fabales</taxon>
        <taxon>Fabaceae</taxon>
        <taxon>Papilionoideae</taxon>
        <taxon>50 kb inversion clade</taxon>
        <taxon>NPAAA clade</taxon>
        <taxon>indigoferoid/millettioid clade</taxon>
        <taxon>Phaseoleae</taxon>
        <taxon>Phaseolus</taxon>
    </lineage>
</organism>
<dbReference type="EMBL" id="JAYMYR010000003">
    <property type="protein sequence ID" value="KAK7374337.1"/>
    <property type="molecule type" value="Genomic_DNA"/>
</dbReference>